<keyword evidence="2" id="KW-0732">Signal</keyword>
<feature type="compositionally biased region" description="Polar residues" evidence="1">
    <location>
        <begin position="127"/>
        <end position="136"/>
    </location>
</feature>
<feature type="compositionally biased region" description="Polar residues" evidence="1">
    <location>
        <begin position="106"/>
        <end position="118"/>
    </location>
</feature>
<dbReference type="Proteomes" id="UP000770661">
    <property type="component" value="Unassembled WGS sequence"/>
</dbReference>
<feature type="compositionally biased region" description="Basic and acidic residues" evidence="1">
    <location>
        <begin position="157"/>
        <end position="178"/>
    </location>
</feature>
<proteinExistence type="predicted"/>
<feature type="compositionally biased region" description="Low complexity" evidence="1">
    <location>
        <begin position="90"/>
        <end position="100"/>
    </location>
</feature>
<feature type="compositionally biased region" description="Basic and acidic residues" evidence="1">
    <location>
        <begin position="201"/>
        <end position="217"/>
    </location>
</feature>
<reference evidence="3" key="1">
    <citation type="submission" date="2020-07" db="EMBL/GenBank/DDBJ databases">
        <title>The High-quality genome of the commercially important snow crab, Chionoecetes opilio.</title>
        <authorList>
            <person name="Jeong J.-H."/>
            <person name="Ryu S."/>
        </authorList>
    </citation>
    <scope>NUCLEOTIDE SEQUENCE</scope>
    <source>
        <strain evidence="3">MADBK_172401_WGS</strain>
        <tissue evidence="3">Digestive gland</tissue>
    </source>
</reference>
<feature type="compositionally biased region" description="Basic and acidic residues" evidence="1">
    <location>
        <begin position="261"/>
        <end position="280"/>
    </location>
</feature>
<organism evidence="3 4">
    <name type="scientific">Chionoecetes opilio</name>
    <name type="common">Atlantic snow crab</name>
    <name type="synonym">Cancer opilio</name>
    <dbReference type="NCBI Taxonomy" id="41210"/>
    <lineage>
        <taxon>Eukaryota</taxon>
        <taxon>Metazoa</taxon>
        <taxon>Ecdysozoa</taxon>
        <taxon>Arthropoda</taxon>
        <taxon>Crustacea</taxon>
        <taxon>Multicrustacea</taxon>
        <taxon>Malacostraca</taxon>
        <taxon>Eumalacostraca</taxon>
        <taxon>Eucarida</taxon>
        <taxon>Decapoda</taxon>
        <taxon>Pleocyemata</taxon>
        <taxon>Brachyura</taxon>
        <taxon>Eubrachyura</taxon>
        <taxon>Majoidea</taxon>
        <taxon>Majidae</taxon>
        <taxon>Chionoecetes</taxon>
    </lineage>
</organism>
<dbReference type="EMBL" id="JACEEZ010024691">
    <property type="protein sequence ID" value="KAG0709486.1"/>
    <property type="molecule type" value="Genomic_DNA"/>
</dbReference>
<evidence type="ECO:0000256" key="2">
    <source>
        <dbReference type="SAM" id="SignalP"/>
    </source>
</evidence>
<gene>
    <name evidence="3" type="ORF">GWK47_023850</name>
</gene>
<dbReference type="AlphaFoldDB" id="A0A8J5CJI2"/>
<evidence type="ECO:0000313" key="4">
    <source>
        <dbReference type="Proteomes" id="UP000770661"/>
    </source>
</evidence>
<feature type="signal peptide" evidence="2">
    <location>
        <begin position="1"/>
        <end position="24"/>
    </location>
</feature>
<feature type="chain" id="PRO_5035235108" evidence="2">
    <location>
        <begin position="25"/>
        <end position="374"/>
    </location>
</feature>
<feature type="region of interest" description="Disordered" evidence="1">
    <location>
        <begin position="251"/>
        <end position="280"/>
    </location>
</feature>
<sequence length="374" mass="40990">MAVLHKTAAYVLLLLLYLHVPGTAPHALPQHPNSHGTGGEVHASLQDNTLSPVQSAAIPHIAENDALTDASNLTSASSTPREHLEHPESTPDASTSTSSPRESQHPESTPDASTLTSSPREHLEHPLSTSDVSTSSPREHLEHPVSTLDASTSASSPREHREHPESTQDRTWKEKEQRNYLGRQTKLKENMTQMMKIESSGGKDDATTSENDKADAGLRQEEKVKGVISSGGWFTDTLNVTLRPVVTWMRRPASPRHPSTLRKEERKDKEEDVEEERRGREGEDDILLTVTFLMEDQPLILDLHPTWDLLAASYTESSGGGGGGDTLLGEVSVAVHKGASLINFFFFSFFFTSSDIMIHTSRSAESYPCYAGLA</sequence>
<feature type="compositionally biased region" description="Basic and acidic residues" evidence="1">
    <location>
        <begin position="80"/>
        <end position="89"/>
    </location>
</feature>
<evidence type="ECO:0000313" key="3">
    <source>
        <dbReference type="EMBL" id="KAG0709486.1"/>
    </source>
</evidence>
<dbReference type="OrthoDB" id="5951731at2759"/>
<protein>
    <submittedName>
        <fullName evidence="3">Uncharacterized protein</fullName>
    </submittedName>
</protein>
<name>A0A8J5CJI2_CHIOP</name>
<keyword evidence="4" id="KW-1185">Reference proteome</keyword>
<evidence type="ECO:0000256" key="1">
    <source>
        <dbReference type="SAM" id="MobiDB-lite"/>
    </source>
</evidence>
<comment type="caution">
    <text evidence="3">The sequence shown here is derived from an EMBL/GenBank/DDBJ whole genome shotgun (WGS) entry which is preliminary data.</text>
</comment>
<accession>A0A8J5CJI2</accession>
<feature type="region of interest" description="Disordered" evidence="1">
    <location>
        <begin position="65"/>
        <end position="217"/>
    </location>
</feature>
<feature type="compositionally biased region" description="Polar residues" evidence="1">
    <location>
        <begin position="69"/>
        <end position="79"/>
    </location>
</feature>